<dbReference type="AlphaFoldDB" id="A0ABD1RZM8"/>
<dbReference type="Proteomes" id="UP001604277">
    <property type="component" value="Unassembled WGS sequence"/>
</dbReference>
<evidence type="ECO:0000313" key="1">
    <source>
        <dbReference type="EMBL" id="KAL2493916.1"/>
    </source>
</evidence>
<sequence length="126" mass="14759">MVLRNQGEKILLVSRKYGDFFSLISTKSGGRFGRFHEGGGGLGIDLASIRKFEIKKNLKQTRVCEEIEKKMYWPQNCGALIKDIASIREFEIWKKNLKQTRVIDQKNLSNRTKEKEKETQKLKFYE</sequence>
<gene>
    <name evidence="1" type="ORF">Fot_37673</name>
</gene>
<organism evidence="1 2">
    <name type="scientific">Forsythia ovata</name>
    <dbReference type="NCBI Taxonomy" id="205694"/>
    <lineage>
        <taxon>Eukaryota</taxon>
        <taxon>Viridiplantae</taxon>
        <taxon>Streptophyta</taxon>
        <taxon>Embryophyta</taxon>
        <taxon>Tracheophyta</taxon>
        <taxon>Spermatophyta</taxon>
        <taxon>Magnoliopsida</taxon>
        <taxon>eudicotyledons</taxon>
        <taxon>Gunneridae</taxon>
        <taxon>Pentapetalae</taxon>
        <taxon>asterids</taxon>
        <taxon>lamiids</taxon>
        <taxon>Lamiales</taxon>
        <taxon>Oleaceae</taxon>
        <taxon>Forsythieae</taxon>
        <taxon>Forsythia</taxon>
    </lineage>
</organism>
<protein>
    <submittedName>
        <fullName evidence="1">Uncharacterized protein</fullName>
    </submittedName>
</protein>
<proteinExistence type="predicted"/>
<name>A0ABD1RZM8_9LAMI</name>
<accession>A0ABD1RZM8</accession>
<dbReference type="EMBL" id="JBFOLJ010000011">
    <property type="protein sequence ID" value="KAL2493916.1"/>
    <property type="molecule type" value="Genomic_DNA"/>
</dbReference>
<reference evidence="2" key="1">
    <citation type="submission" date="2024-07" db="EMBL/GenBank/DDBJ databases">
        <title>Two chromosome-level genome assemblies of Korean endemic species Abeliophyllum distichum and Forsythia ovata (Oleaceae).</title>
        <authorList>
            <person name="Jang H."/>
        </authorList>
    </citation>
    <scope>NUCLEOTIDE SEQUENCE [LARGE SCALE GENOMIC DNA]</scope>
</reference>
<keyword evidence="2" id="KW-1185">Reference proteome</keyword>
<evidence type="ECO:0000313" key="2">
    <source>
        <dbReference type="Proteomes" id="UP001604277"/>
    </source>
</evidence>
<comment type="caution">
    <text evidence="1">The sequence shown here is derived from an EMBL/GenBank/DDBJ whole genome shotgun (WGS) entry which is preliminary data.</text>
</comment>